<accession>A0A6V7P0M5</accession>
<organism evidence="1">
    <name type="scientific">Ananas comosus var. bracteatus</name>
    <name type="common">red pineapple</name>
    <dbReference type="NCBI Taxonomy" id="296719"/>
    <lineage>
        <taxon>Eukaryota</taxon>
        <taxon>Viridiplantae</taxon>
        <taxon>Streptophyta</taxon>
        <taxon>Embryophyta</taxon>
        <taxon>Tracheophyta</taxon>
        <taxon>Spermatophyta</taxon>
        <taxon>Magnoliopsida</taxon>
        <taxon>Liliopsida</taxon>
        <taxon>Poales</taxon>
        <taxon>Bromeliaceae</taxon>
        <taxon>Bromelioideae</taxon>
        <taxon>Ananas</taxon>
    </lineage>
</organism>
<evidence type="ECO:0000313" key="1">
    <source>
        <dbReference type="EMBL" id="CAD1824412.1"/>
    </source>
</evidence>
<dbReference type="AlphaFoldDB" id="A0A6V7P0M5"/>
<proteinExistence type="predicted"/>
<gene>
    <name evidence="1" type="ORF">CB5_LOCUS7623</name>
</gene>
<dbReference type="EMBL" id="LR862144">
    <property type="protein sequence ID" value="CAD1824412.1"/>
    <property type="molecule type" value="Genomic_DNA"/>
</dbReference>
<protein>
    <submittedName>
        <fullName evidence="1">Uncharacterized protein</fullName>
    </submittedName>
</protein>
<name>A0A6V7P0M5_ANACO</name>
<sequence length="153" mass="17114">MHALLPYTGEHVEHSTVVVAEHSVYGLQEVKNKKHDSSEHRKSHQWVGKVPENNAAAESTHSAVVMRQDPTVNVIQIDRHLLIFSQLAQAFEEIDEFAVGHGRVRQNAASPEQLHIFLALQQAPHECGEGHGAATRLGHCISKAMRLWKTRLL</sequence>
<reference evidence="1" key="1">
    <citation type="submission" date="2020-07" db="EMBL/GenBank/DDBJ databases">
        <authorList>
            <person name="Lin J."/>
        </authorList>
    </citation>
    <scope>NUCLEOTIDE SEQUENCE</scope>
</reference>